<dbReference type="Pfam" id="PF13279">
    <property type="entry name" value="4HBT_2"/>
    <property type="match status" value="1"/>
</dbReference>
<reference evidence="3 4" key="1">
    <citation type="submission" date="2019-11" db="EMBL/GenBank/DDBJ databases">
        <title>Genome sequences of 17 halophilic strains isolated from different environments.</title>
        <authorList>
            <person name="Furrow R.E."/>
        </authorList>
    </citation>
    <scope>NUCLEOTIDE SEQUENCE [LARGE SCALE GENOMIC DNA]</scope>
    <source>
        <strain evidence="3 4">22506_14_FS</strain>
    </source>
</reference>
<keyword evidence="2" id="KW-0378">Hydrolase</keyword>
<evidence type="ECO:0000256" key="2">
    <source>
        <dbReference type="ARBA" id="ARBA00022801"/>
    </source>
</evidence>
<dbReference type="CDD" id="cd00586">
    <property type="entry name" value="4HBT"/>
    <property type="match status" value="1"/>
</dbReference>
<protein>
    <submittedName>
        <fullName evidence="3">Acyl-CoA thioesterase</fullName>
    </submittedName>
</protein>
<comment type="similarity">
    <text evidence="1">Belongs to the 4-hydroxybenzoyl-CoA thioesterase family.</text>
</comment>
<evidence type="ECO:0000313" key="3">
    <source>
        <dbReference type="EMBL" id="MYL64230.1"/>
    </source>
</evidence>
<dbReference type="AlphaFoldDB" id="A0A845F097"/>
<evidence type="ECO:0000256" key="1">
    <source>
        <dbReference type="ARBA" id="ARBA00005953"/>
    </source>
</evidence>
<proteinExistence type="inferred from homology"/>
<dbReference type="SUPFAM" id="SSF54637">
    <property type="entry name" value="Thioesterase/thiol ester dehydrase-isomerase"/>
    <property type="match status" value="1"/>
</dbReference>
<evidence type="ECO:0000313" key="4">
    <source>
        <dbReference type="Proteomes" id="UP000447833"/>
    </source>
</evidence>
<comment type="caution">
    <text evidence="3">The sequence shown here is derived from an EMBL/GenBank/DDBJ whole genome shotgun (WGS) entry which is preliminary data.</text>
</comment>
<accession>A0A845F097</accession>
<sequence>MTVHTSVRVRFCETDALGHVNNTSYFIYLEEARVQFFDYLGKRSGTDDWPFILVSTKCDFLKQAYFKQSLHVETTVKRIGTKSFTLMHHIKDTASDSVVAEGEATVVYFDFKKQASEVIPEDLRLKLEESYQLL</sequence>
<dbReference type="InterPro" id="IPR050563">
    <property type="entry name" value="4-hydroxybenzoyl-CoA_TE"/>
</dbReference>
<dbReference type="Proteomes" id="UP000447833">
    <property type="component" value="Unassembled WGS sequence"/>
</dbReference>
<dbReference type="Gene3D" id="3.10.129.10">
    <property type="entry name" value="Hotdog Thioesterase"/>
    <property type="match status" value="1"/>
</dbReference>
<dbReference type="PANTHER" id="PTHR31793:SF27">
    <property type="entry name" value="NOVEL THIOESTERASE SUPERFAMILY DOMAIN AND SAPOSIN A-TYPE DOMAIN CONTAINING PROTEIN (0610012H03RIK)"/>
    <property type="match status" value="1"/>
</dbReference>
<name>A0A845F097_9BACL</name>
<organism evidence="3 4">
    <name type="scientific">Guptibacillus hwajinpoensis</name>
    <dbReference type="NCBI Taxonomy" id="208199"/>
    <lineage>
        <taxon>Bacteria</taxon>
        <taxon>Bacillati</taxon>
        <taxon>Bacillota</taxon>
        <taxon>Bacilli</taxon>
        <taxon>Bacillales</taxon>
        <taxon>Guptibacillaceae</taxon>
        <taxon>Guptibacillus</taxon>
    </lineage>
</organism>
<dbReference type="RefSeq" id="WP_160919651.1">
    <property type="nucleotide sequence ID" value="NZ_WMEY01000003.1"/>
</dbReference>
<dbReference type="GO" id="GO:0047617">
    <property type="term" value="F:fatty acyl-CoA hydrolase activity"/>
    <property type="evidence" value="ECO:0007669"/>
    <property type="project" value="TreeGrafter"/>
</dbReference>
<dbReference type="InterPro" id="IPR029069">
    <property type="entry name" value="HotDog_dom_sf"/>
</dbReference>
<dbReference type="EMBL" id="WMEY01000003">
    <property type="protein sequence ID" value="MYL64230.1"/>
    <property type="molecule type" value="Genomic_DNA"/>
</dbReference>
<gene>
    <name evidence="3" type="ORF">GLW07_12800</name>
</gene>
<dbReference type="PANTHER" id="PTHR31793">
    <property type="entry name" value="4-HYDROXYBENZOYL-COA THIOESTERASE FAMILY MEMBER"/>
    <property type="match status" value="1"/>
</dbReference>